<evidence type="ECO:0000256" key="2">
    <source>
        <dbReference type="ARBA" id="ARBA00023012"/>
    </source>
</evidence>
<evidence type="ECO:0000256" key="5">
    <source>
        <dbReference type="ARBA" id="ARBA00023163"/>
    </source>
</evidence>
<dbReference type="SMART" id="SM00448">
    <property type="entry name" value="REC"/>
    <property type="match status" value="1"/>
</dbReference>
<feature type="DNA-binding region" description="OmpR/PhoB-type" evidence="7">
    <location>
        <begin position="124"/>
        <end position="217"/>
    </location>
</feature>
<feature type="modified residue" description="4-aspartylphosphate" evidence="6">
    <location>
        <position position="51"/>
    </location>
</feature>
<evidence type="ECO:0000256" key="7">
    <source>
        <dbReference type="PROSITE-ProRule" id="PRU01091"/>
    </source>
</evidence>
<dbReference type="InterPro" id="IPR036388">
    <property type="entry name" value="WH-like_DNA-bd_sf"/>
</dbReference>
<keyword evidence="1 6" id="KW-0597">Phosphoprotein</keyword>
<feature type="domain" description="OmpR/PhoB-type" evidence="9">
    <location>
        <begin position="124"/>
        <end position="217"/>
    </location>
</feature>
<keyword evidence="11" id="KW-1185">Reference proteome</keyword>
<dbReference type="InterPro" id="IPR001867">
    <property type="entry name" value="OmpR/PhoB-type_DNA-bd"/>
</dbReference>
<dbReference type="GO" id="GO:0032993">
    <property type="term" value="C:protein-DNA complex"/>
    <property type="evidence" value="ECO:0007669"/>
    <property type="project" value="TreeGrafter"/>
</dbReference>
<dbReference type="SUPFAM" id="SSF46894">
    <property type="entry name" value="C-terminal effector domain of the bipartite response regulators"/>
    <property type="match status" value="1"/>
</dbReference>
<protein>
    <submittedName>
        <fullName evidence="10">Two-component system response regulator</fullName>
    </submittedName>
</protein>
<dbReference type="SMART" id="SM00862">
    <property type="entry name" value="Trans_reg_C"/>
    <property type="match status" value="1"/>
</dbReference>
<dbReference type="SUPFAM" id="SSF52172">
    <property type="entry name" value="CheY-like"/>
    <property type="match status" value="1"/>
</dbReference>
<dbReference type="GO" id="GO:0006355">
    <property type="term" value="P:regulation of DNA-templated transcription"/>
    <property type="evidence" value="ECO:0007669"/>
    <property type="project" value="InterPro"/>
</dbReference>
<keyword evidence="2" id="KW-0902">Two-component regulatory system</keyword>
<evidence type="ECO:0000259" key="8">
    <source>
        <dbReference type="PROSITE" id="PS50110"/>
    </source>
</evidence>
<dbReference type="InterPro" id="IPR016032">
    <property type="entry name" value="Sig_transdc_resp-reg_C-effctor"/>
</dbReference>
<evidence type="ECO:0000313" key="11">
    <source>
        <dbReference type="Proteomes" id="UP000094472"/>
    </source>
</evidence>
<name>A0A1E3W825_9HYPH</name>
<dbReference type="Gene3D" id="1.10.10.10">
    <property type="entry name" value="Winged helix-like DNA-binding domain superfamily/Winged helix DNA-binding domain"/>
    <property type="match status" value="1"/>
</dbReference>
<reference evidence="10 11" key="1">
    <citation type="journal article" date="2016" name="Environ. Microbiol.">
        <title>New Methyloceanibacter diversity from North Sea sediments includes methanotroph containing solely the soluble methane monooxygenase.</title>
        <authorList>
            <person name="Vekeman B."/>
            <person name="Kerckhof F.M."/>
            <person name="Cremers G."/>
            <person name="de Vos P."/>
            <person name="Vandamme P."/>
            <person name="Boon N."/>
            <person name="Op den Camp H.J."/>
            <person name="Heylen K."/>
        </authorList>
    </citation>
    <scope>NUCLEOTIDE SEQUENCE [LARGE SCALE GENOMIC DNA]</scope>
    <source>
        <strain evidence="10 11">R-67175</strain>
    </source>
</reference>
<accession>A0A1E3W825</accession>
<dbReference type="GO" id="GO:0005829">
    <property type="term" value="C:cytosol"/>
    <property type="evidence" value="ECO:0007669"/>
    <property type="project" value="TreeGrafter"/>
</dbReference>
<dbReference type="PROSITE" id="PS50110">
    <property type="entry name" value="RESPONSE_REGULATORY"/>
    <property type="match status" value="1"/>
</dbReference>
<dbReference type="PANTHER" id="PTHR48111">
    <property type="entry name" value="REGULATOR OF RPOS"/>
    <property type="match status" value="1"/>
</dbReference>
<evidence type="ECO:0000259" key="9">
    <source>
        <dbReference type="PROSITE" id="PS51755"/>
    </source>
</evidence>
<dbReference type="InterPro" id="IPR001789">
    <property type="entry name" value="Sig_transdc_resp-reg_receiver"/>
</dbReference>
<dbReference type="PANTHER" id="PTHR48111:SF37">
    <property type="entry name" value="RESPONSE REGULATOR PROTEIN CARR"/>
    <property type="match status" value="1"/>
</dbReference>
<dbReference type="FunFam" id="3.40.50.2300:FF:000002">
    <property type="entry name" value="DNA-binding response regulator PhoP"/>
    <property type="match status" value="1"/>
</dbReference>
<evidence type="ECO:0000256" key="1">
    <source>
        <dbReference type="ARBA" id="ARBA00022553"/>
    </source>
</evidence>
<keyword evidence="5" id="KW-0804">Transcription</keyword>
<dbReference type="GO" id="GO:0000976">
    <property type="term" value="F:transcription cis-regulatory region binding"/>
    <property type="evidence" value="ECO:0007669"/>
    <property type="project" value="TreeGrafter"/>
</dbReference>
<dbReference type="Pfam" id="PF00072">
    <property type="entry name" value="Response_reg"/>
    <property type="match status" value="1"/>
</dbReference>
<dbReference type="Pfam" id="PF00486">
    <property type="entry name" value="Trans_reg_C"/>
    <property type="match status" value="1"/>
</dbReference>
<dbReference type="AlphaFoldDB" id="A0A1E3W825"/>
<dbReference type="Gene3D" id="3.40.50.2300">
    <property type="match status" value="1"/>
</dbReference>
<dbReference type="STRING" id="1774969.AUC69_04855"/>
<dbReference type="InterPro" id="IPR039420">
    <property type="entry name" value="WalR-like"/>
</dbReference>
<evidence type="ECO:0000256" key="4">
    <source>
        <dbReference type="ARBA" id="ARBA00023125"/>
    </source>
</evidence>
<evidence type="ECO:0000256" key="3">
    <source>
        <dbReference type="ARBA" id="ARBA00023015"/>
    </source>
</evidence>
<dbReference type="GO" id="GO:0000156">
    <property type="term" value="F:phosphorelay response regulator activity"/>
    <property type="evidence" value="ECO:0007669"/>
    <property type="project" value="TreeGrafter"/>
</dbReference>
<evidence type="ECO:0000256" key="6">
    <source>
        <dbReference type="PROSITE-ProRule" id="PRU00169"/>
    </source>
</evidence>
<dbReference type="CDD" id="cd19934">
    <property type="entry name" value="REC_OmpR_EcPhoP-like"/>
    <property type="match status" value="1"/>
</dbReference>
<gene>
    <name evidence="10" type="ORF">AUC69_04855</name>
</gene>
<evidence type="ECO:0000313" key="10">
    <source>
        <dbReference type="EMBL" id="ODS01926.1"/>
    </source>
</evidence>
<dbReference type="OrthoDB" id="9802426at2"/>
<dbReference type="CDD" id="cd00383">
    <property type="entry name" value="trans_reg_C"/>
    <property type="match status" value="1"/>
</dbReference>
<sequence length="217" mass="23873">MRILLVEDDEDIAQRLSAGLTQAGFTVERADNGADGYTMGLDETYAAAVLDLGLPQMQGIDVLKRWRSAGRKLPVLILTARGTWAEKVDGLNAGADDYVTKPFHVPEVAARLKALIRRSSGLASAVLTHRDIELDAGSNRVMLNGTPVELTASELKILTYFLHRIGRIVSQAELIDHLYALDDSRESNTIEVYVSRLRRKLGADLITTVRGLGYRLD</sequence>
<dbReference type="PROSITE" id="PS51755">
    <property type="entry name" value="OMPR_PHOB"/>
    <property type="match status" value="1"/>
</dbReference>
<keyword evidence="4 7" id="KW-0238">DNA-binding</keyword>
<dbReference type="Gene3D" id="6.10.250.690">
    <property type="match status" value="1"/>
</dbReference>
<feature type="domain" description="Response regulatory" evidence="8">
    <location>
        <begin position="2"/>
        <end position="116"/>
    </location>
</feature>
<organism evidence="10 11">
    <name type="scientific">Methyloceanibacter superfactus</name>
    <dbReference type="NCBI Taxonomy" id="1774969"/>
    <lineage>
        <taxon>Bacteria</taxon>
        <taxon>Pseudomonadati</taxon>
        <taxon>Pseudomonadota</taxon>
        <taxon>Alphaproteobacteria</taxon>
        <taxon>Hyphomicrobiales</taxon>
        <taxon>Hyphomicrobiaceae</taxon>
        <taxon>Methyloceanibacter</taxon>
    </lineage>
</organism>
<dbReference type="Proteomes" id="UP000094472">
    <property type="component" value="Unassembled WGS sequence"/>
</dbReference>
<proteinExistence type="predicted"/>
<keyword evidence="3" id="KW-0805">Transcription regulation</keyword>
<dbReference type="InterPro" id="IPR011006">
    <property type="entry name" value="CheY-like_superfamily"/>
</dbReference>
<dbReference type="RefSeq" id="WP_069440485.1">
    <property type="nucleotide sequence ID" value="NZ_LPWF01000003.1"/>
</dbReference>
<comment type="caution">
    <text evidence="10">The sequence shown here is derived from an EMBL/GenBank/DDBJ whole genome shotgun (WGS) entry which is preliminary data.</text>
</comment>
<dbReference type="EMBL" id="LPWF01000003">
    <property type="protein sequence ID" value="ODS01926.1"/>
    <property type="molecule type" value="Genomic_DNA"/>
</dbReference>